<dbReference type="AlphaFoldDB" id="A0A5B8VLE2"/>
<keyword evidence="4" id="KW-0249">Electron transport</keyword>
<organism evidence="10 11">
    <name type="scientific">Arachidicoccus ginsenosidivorans</name>
    <dbReference type="NCBI Taxonomy" id="496057"/>
    <lineage>
        <taxon>Bacteria</taxon>
        <taxon>Pseudomonadati</taxon>
        <taxon>Bacteroidota</taxon>
        <taxon>Chitinophagia</taxon>
        <taxon>Chitinophagales</taxon>
        <taxon>Chitinophagaceae</taxon>
        <taxon>Arachidicoccus</taxon>
    </lineage>
</organism>
<protein>
    <submittedName>
        <fullName evidence="10">C-type cytochrome</fullName>
    </submittedName>
</protein>
<dbReference type="PROSITE" id="PS51257">
    <property type="entry name" value="PROKAR_LIPOPROTEIN"/>
    <property type="match status" value="1"/>
</dbReference>
<dbReference type="SUPFAM" id="SSF46626">
    <property type="entry name" value="Cytochrome c"/>
    <property type="match status" value="1"/>
</dbReference>
<sequence>MKKYWVAFSALCLMAVACGSNGNSDSATNKPETTTPAAESHESAASDISKNPDYTKGLKLVAQNDCLTCHKISGESTGPAYDKVAAKYAGADETTISMLAEHIIKGGSGHWGTVPMTPHPTVSVADAKQMVKYVLLLKDQQ</sequence>
<feature type="binding site" description="covalent" evidence="6">
    <location>
        <position position="116"/>
    </location>
    <ligand>
        <name>heme c</name>
        <dbReference type="ChEBI" id="CHEBI:61717"/>
    </ligand>
</feature>
<keyword evidence="5 6" id="KW-0408">Iron</keyword>
<dbReference type="Gene3D" id="1.10.760.10">
    <property type="entry name" value="Cytochrome c-like domain"/>
    <property type="match status" value="1"/>
</dbReference>
<evidence type="ECO:0000313" key="11">
    <source>
        <dbReference type="Proteomes" id="UP000321291"/>
    </source>
</evidence>
<accession>A0A5B8VLE2</accession>
<dbReference type="GO" id="GO:0009055">
    <property type="term" value="F:electron transfer activity"/>
    <property type="evidence" value="ECO:0007669"/>
    <property type="project" value="InterPro"/>
</dbReference>
<evidence type="ECO:0000313" key="10">
    <source>
        <dbReference type="EMBL" id="QEC71078.1"/>
    </source>
</evidence>
<dbReference type="RefSeq" id="WP_146780336.1">
    <property type="nucleotide sequence ID" value="NZ_CP042434.1"/>
</dbReference>
<feature type="region of interest" description="Disordered" evidence="7">
    <location>
        <begin position="22"/>
        <end position="52"/>
    </location>
</feature>
<evidence type="ECO:0000256" key="4">
    <source>
        <dbReference type="ARBA" id="ARBA00022982"/>
    </source>
</evidence>
<evidence type="ECO:0000259" key="9">
    <source>
        <dbReference type="PROSITE" id="PS51007"/>
    </source>
</evidence>
<evidence type="ECO:0000256" key="3">
    <source>
        <dbReference type="ARBA" id="ARBA00022723"/>
    </source>
</evidence>
<keyword evidence="8" id="KW-0732">Signal</keyword>
<evidence type="ECO:0000256" key="7">
    <source>
        <dbReference type="SAM" id="MobiDB-lite"/>
    </source>
</evidence>
<dbReference type="KEGG" id="agi:FSB73_04665"/>
<comment type="PTM">
    <text evidence="6">Binds 1 heme c group covalently per subunit.</text>
</comment>
<keyword evidence="1" id="KW-0813">Transport</keyword>
<reference evidence="10 11" key="1">
    <citation type="journal article" date="2017" name="Int. J. Syst. Evol. Microbiol.">
        <title>Arachidicoccus ginsenosidivorans sp. nov., with ginsenoside-converting activity isolated from ginseng cultivating soil.</title>
        <authorList>
            <person name="Siddiqi M.Z."/>
            <person name="Aslam Z."/>
            <person name="Im W.T."/>
        </authorList>
    </citation>
    <scope>NUCLEOTIDE SEQUENCE [LARGE SCALE GENOMIC DNA]</scope>
    <source>
        <strain evidence="10 11">Gsoil 809</strain>
    </source>
</reference>
<proteinExistence type="predicted"/>
<feature type="domain" description="Cytochrome c" evidence="9">
    <location>
        <begin position="52"/>
        <end position="138"/>
    </location>
</feature>
<name>A0A5B8VLE2_9BACT</name>
<dbReference type="PRINTS" id="PR00606">
    <property type="entry name" value="CYTCHROMECID"/>
</dbReference>
<gene>
    <name evidence="10" type="ORF">FSB73_04665</name>
</gene>
<dbReference type="EMBL" id="CP042434">
    <property type="protein sequence ID" value="QEC71078.1"/>
    <property type="molecule type" value="Genomic_DNA"/>
</dbReference>
<dbReference type="GO" id="GO:0020037">
    <property type="term" value="F:heme binding"/>
    <property type="evidence" value="ECO:0007669"/>
    <property type="project" value="InterPro"/>
</dbReference>
<evidence type="ECO:0000256" key="8">
    <source>
        <dbReference type="SAM" id="SignalP"/>
    </source>
</evidence>
<dbReference type="PROSITE" id="PS51007">
    <property type="entry name" value="CYTC"/>
    <property type="match status" value="1"/>
</dbReference>
<feature type="chain" id="PRO_5022809831" evidence="8">
    <location>
        <begin position="23"/>
        <end position="141"/>
    </location>
</feature>
<dbReference type="Pfam" id="PF00034">
    <property type="entry name" value="Cytochrom_C"/>
    <property type="match status" value="1"/>
</dbReference>
<dbReference type="Proteomes" id="UP000321291">
    <property type="component" value="Chromosome"/>
</dbReference>
<evidence type="ECO:0000256" key="1">
    <source>
        <dbReference type="ARBA" id="ARBA00022448"/>
    </source>
</evidence>
<dbReference type="InterPro" id="IPR036909">
    <property type="entry name" value="Cyt_c-like_dom_sf"/>
</dbReference>
<evidence type="ECO:0000256" key="2">
    <source>
        <dbReference type="ARBA" id="ARBA00022617"/>
    </source>
</evidence>
<keyword evidence="11" id="KW-1185">Reference proteome</keyword>
<dbReference type="InterPro" id="IPR002324">
    <property type="entry name" value="Cyt_c_ID"/>
</dbReference>
<evidence type="ECO:0000256" key="6">
    <source>
        <dbReference type="PIRSR" id="PIRSR602324-1"/>
    </source>
</evidence>
<feature type="signal peptide" evidence="8">
    <location>
        <begin position="1"/>
        <end position="22"/>
    </location>
</feature>
<feature type="compositionally biased region" description="Polar residues" evidence="7">
    <location>
        <begin position="22"/>
        <end position="37"/>
    </location>
</feature>
<dbReference type="OrthoDB" id="9814063at2"/>
<dbReference type="InterPro" id="IPR009056">
    <property type="entry name" value="Cyt_c-like_dom"/>
</dbReference>
<dbReference type="GO" id="GO:0005506">
    <property type="term" value="F:iron ion binding"/>
    <property type="evidence" value="ECO:0007669"/>
    <property type="project" value="InterPro"/>
</dbReference>
<feature type="binding site" description="covalent" evidence="6">
    <location>
        <position position="70"/>
    </location>
    <ligand>
        <name>heme c</name>
        <dbReference type="ChEBI" id="CHEBI:61717"/>
    </ligand>
</feature>
<keyword evidence="2 6" id="KW-0349">Heme</keyword>
<keyword evidence="3 6" id="KW-0479">Metal-binding</keyword>
<evidence type="ECO:0000256" key="5">
    <source>
        <dbReference type="ARBA" id="ARBA00023004"/>
    </source>
</evidence>
<feature type="binding site" description="covalent" evidence="6">
    <location>
        <position position="66"/>
    </location>
    <ligand>
        <name>heme c</name>
        <dbReference type="ChEBI" id="CHEBI:61717"/>
    </ligand>
</feature>